<evidence type="ECO:0000256" key="2">
    <source>
        <dbReference type="ARBA" id="ARBA00022723"/>
    </source>
</evidence>
<dbReference type="InterPro" id="IPR013724">
    <property type="entry name" value="GIT_SHD"/>
</dbReference>
<proteinExistence type="predicted"/>
<dbReference type="GO" id="GO:0008277">
    <property type="term" value="P:regulation of G protein-coupled receptor signaling pathway"/>
    <property type="evidence" value="ECO:0007669"/>
    <property type="project" value="TreeGrafter"/>
</dbReference>
<dbReference type="GO" id="GO:0007420">
    <property type="term" value="P:brain development"/>
    <property type="evidence" value="ECO:0007669"/>
    <property type="project" value="InterPro"/>
</dbReference>
<protein>
    <recommendedName>
        <fullName evidence="11">Arf-GAP domain-containing protein</fullName>
    </recommendedName>
</protein>
<sequence>MFVWPGWKALNIFKNLQNLIISHSVLMKILMLSVYFCLSDPGWTSINRGVLICDECCSVHRSLGRHISIVKHLRHSGWPPSLLQMVQTLASNGANSIWEHSLLDPAQVQSGRRKPNPQDKVHPTKSEFIRAKYQMLAFVHKLPCRDDDGVTTKDLSKQLHSSVRTGSLETCLRLLSLGAQANFFHPEKGTTPLHVAAKAGQILQAELLVVYGADPGSPDINGRTPMDYARQAGHIELAERLVECQYELTDRLAFYLCGRRPDHKNGHYIIPQMADSLDLSELAKAAKKKLQALNNRLFEELAMDVYDEVDRRENDAVWLTTQNHSTLVTERSAVPFLPVNPEYSATRNQGRQKLARFNAREFATLIIDILSDAKRRQQGKGLSPTDPLDLGIDDDQHDYDSVASDEDTDSELTTQNNNNTQRSNRAKSMDSSDLSDGPITLQEYLEVKKALASSEAKVQQLMKVNNNLRDPPVLSVPSSATPHSHPHRRERQAFSMYEPGAAPGPTAHGPPVLDSLNGPVPFPLTTFASKHGSGTDSDYDNTQLEEEGRGEPEEGGEGGEPDPTLPCTEDVILKTEQVTKNIQELLRAAQEFKHDSFVPCSEKIHSAVTEMASLFPKRPALDAVHCSLRLLASSASRLQVECRKAAPSEPGAPAVDYQLLTQQVIQCAYDIAKAAKQLVTITTREKKQ</sequence>
<dbReference type="PROSITE" id="PS50297">
    <property type="entry name" value="ANK_REP_REGION"/>
    <property type="match status" value="1"/>
</dbReference>
<feature type="region of interest" description="Disordered" evidence="10">
    <location>
        <begin position="469"/>
        <end position="490"/>
    </location>
</feature>
<dbReference type="GeneTree" id="ENSGT00940000159604"/>
<dbReference type="InterPro" id="IPR037278">
    <property type="entry name" value="ARFGAP/RecO"/>
</dbReference>
<keyword evidence="13" id="KW-1185">Reference proteome</keyword>
<feature type="repeat" description="ANK" evidence="8">
    <location>
        <begin position="188"/>
        <end position="220"/>
    </location>
</feature>
<keyword evidence="2" id="KW-0479">Metal-binding</keyword>
<dbReference type="GO" id="GO:0005096">
    <property type="term" value="F:GTPase activator activity"/>
    <property type="evidence" value="ECO:0007669"/>
    <property type="project" value="UniProtKB-KW"/>
</dbReference>
<reference evidence="12" key="3">
    <citation type="submission" date="2025-09" db="UniProtKB">
        <authorList>
            <consortium name="Ensembl"/>
        </authorList>
    </citation>
    <scope>IDENTIFICATION</scope>
</reference>
<evidence type="ECO:0000256" key="3">
    <source>
        <dbReference type="ARBA" id="ARBA00022737"/>
    </source>
</evidence>
<dbReference type="GO" id="GO:0032012">
    <property type="term" value="P:regulation of ARF protein signal transduction"/>
    <property type="evidence" value="ECO:0007669"/>
    <property type="project" value="InterPro"/>
</dbReference>
<name>A0AAX7UU03_ASTCA</name>
<keyword evidence="1" id="KW-0343">GTPase activation</keyword>
<dbReference type="FunFam" id="1.10.220.150:FF:000003">
    <property type="entry name" value="ARF GTPase-activating protein GIT2 isoform 1"/>
    <property type="match status" value="1"/>
</dbReference>
<reference evidence="12" key="2">
    <citation type="submission" date="2025-08" db="UniProtKB">
        <authorList>
            <consortium name="Ensembl"/>
        </authorList>
    </citation>
    <scope>IDENTIFICATION</scope>
</reference>
<feature type="compositionally biased region" description="Acidic residues" evidence="10">
    <location>
        <begin position="391"/>
        <end position="410"/>
    </location>
</feature>
<evidence type="ECO:0000259" key="11">
    <source>
        <dbReference type="PROSITE" id="PS50115"/>
    </source>
</evidence>
<feature type="region of interest" description="Disordered" evidence="10">
    <location>
        <begin position="376"/>
        <end position="435"/>
    </location>
</feature>
<dbReference type="SUPFAM" id="SSF48403">
    <property type="entry name" value="Ankyrin repeat"/>
    <property type="match status" value="1"/>
</dbReference>
<dbReference type="SMART" id="SM00105">
    <property type="entry name" value="ArfGap"/>
    <property type="match status" value="1"/>
</dbReference>
<dbReference type="GO" id="GO:0098793">
    <property type="term" value="C:presynapse"/>
    <property type="evidence" value="ECO:0007669"/>
    <property type="project" value="GOC"/>
</dbReference>
<evidence type="ECO:0000256" key="10">
    <source>
        <dbReference type="SAM" id="MobiDB-lite"/>
    </source>
</evidence>
<feature type="region of interest" description="Disordered" evidence="10">
    <location>
        <begin position="525"/>
        <end position="567"/>
    </location>
</feature>
<dbReference type="Gene3D" id="1.20.5.170">
    <property type="match status" value="1"/>
</dbReference>
<dbReference type="InterPro" id="IPR038508">
    <property type="entry name" value="ArfGAP_dom_sf"/>
</dbReference>
<dbReference type="GO" id="GO:0043005">
    <property type="term" value="C:neuron projection"/>
    <property type="evidence" value="ECO:0007669"/>
    <property type="project" value="TreeGrafter"/>
</dbReference>
<dbReference type="GO" id="GO:0008270">
    <property type="term" value="F:zinc ion binding"/>
    <property type="evidence" value="ECO:0007669"/>
    <property type="project" value="UniProtKB-KW"/>
</dbReference>
<dbReference type="PANTHER" id="PTHR46097">
    <property type="entry name" value="G PROTEIN-COUPLED RECEPTOR KINASE INTERACTING ARFGAP"/>
    <property type="match status" value="1"/>
</dbReference>
<dbReference type="Proteomes" id="UP000265100">
    <property type="component" value="Chromosome 14"/>
</dbReference>
<keyword evidence="4 9" id="KW-0863">Zinc-finger</keyword>
<evidence type="ECO:0000313" key="12">
    <source>
        <dbReference type="Ensembl" id="ENSACLP00000072670.1"/>
    </source>
</evidence>
<dbReference type="InterPro" id="IPR022018">
    <property type="entry name" value="GIT1_C"/>
</dbReference>
<dbReference type="InterPro" id="IPR047161">
    <property type="entry name" value="GIT-like"/>
</dbReference>
<feature type="compositionally biased region" description="Polar residues" evidence="10">
    <location>
        <begin position="526"/>
        <end position="536"/>
    </location>
</feature>
<feature type="domain" description="Arf-GAP" evidence="11">
    <location>
        <begin position="37"/>
        <end position="146"/>
    </location>
</feature>
<keyword evidence="5" id="KW-0862">Zinc</keyword>
<dbReference type="Pfam" id="PF01412">
    <property type="entry name" value="ArfGap"/>
    <property type="match status" value="1"/>
</dbReference>
<dbReference type="GO" id="GO:0031267">
    <property type="term" value="F:small GTPase binding"/>
    <property type="evidence" value="ECO:0007669"/>
    <property type="project" value="TreeGrafter"/>
</dbReference>
<dbReference type="InterPro" id="IPR001164">
    <property type="entry name" value="ArfGAP_dom"/>
</dbReference>
<gene>
    <name evidence="12" type="primary">GIT1</name>
</gene>
<dbReference type="GO" id="GO:0036465">
    <property type="term" value="P:synaptic vesicle recycling"/>
    <property type="evidence" value="ECO:0007669"/>
    <property type="project" value="TreeGrafter"/>
</dbReference>
<dbReference type="Pfam" id="PF16559">
    <property type="entry name" value="GIT_CC"/>
    <property type="match status" value="1"/>
</dbReference>
<dbReference type="InterPro" id="IPR036770">
    <property type="entry name" value="Ankyrin_rpt-contain_sf"/>
</dbReference>
<dbReference type="PROSITE" id="PS50088">
    <property type="entry name" value="ANK_REPEAT"/>
    <property type="match status" value="1"/>
</dbReference>
<dbReference type="AlphaFoldDB" id="A0AAX7UU03"/>
<dbReference type="Ensembl" id="ENSACLT00000087770.1">
    <property type="protein sequence ID" value="ENSACLP00000072670.1"/>
    <property type="gene ID" value="ENSACLG00000009448.2"/>
</dbReference>
<dbReference type="PROSITE" id="PS50115">
    <property type="entry name" value="ARFGAP"/>
    <property type="match status" value="1"/>
</dbReference>
<evidence type="ECO:0000256" key="8">
    <source>
        <dbReference type="PROSITE-ProRule" id="PRU00023"/>
    </source>
</evidence>
<keyword evidence="7" id="KW-0175">Coiled coil</keyword>
<dbReference type="SUPFAM" id="SSF57863">
    <property type="entry name" value="ArfGap/RecO-like zinc finger"/>
    <property type="match status" value="1"/>
</dbReference>
<keyword evidence="3" id="KW-0677">Repeat</keyword>
<accession>A0AAX7UU03</accession>
<reference evidence="12" key="1">
    <citation type="submission" date="2018-05" db="EMBL/GenBank/DDBJ databases">
        <authorList>
            <person name="Datahose"/>
        </authorList>
    </citation>
    <scope>NUCLEOTIDE SEQUENCE</scope>
</reference>
<dbReference type="Gene3D" id="1.25.40.20">
    <property type="entry name" value="Ankyrin repeat-containing domain"/>
    <property type="match status" value="1"/>
</dbReference>
<dbReference type="SMART" id="SM00248">
    <property type="entry name" value="ANK"/>
    <property type="match status" value="3"/>
</dbReference>
<dbReference type="Pfam" id="PF12205">
    <property type="entry name" value="GIT1_C"/>
    <property type="match status" value="1"/>
</dbReference>
<dbReference type="PANTHER" id="PTHR46097:SF1">
    <property type="entry name" value="ARF GTPASE-ACTIVATING PROTEIN GIT1"/>
    <property type="match status" value="1"/>
</dbReference>
<dbReference type="InterPro" id="IPR002110">
    <property type="entry name" value="Ankyrin_rpt"/>
</dbReference>
<evidence type="ECO:0000256" key="9">
    <source>
        <dbReference type="PROSITE-ProRule" id="PRU00288"/>
    </source>
</evidence>
<keyword evidence="6 8" id="KW-0040">ANK repeat</keyword>
<evidence type="ECO:0000256" key="6">
    <source>
        <dbReference type="ARBA" id="ARBA00023043"/>
    </source>
</evidence>
<evidence type="ECO:0000256" key="5">
    <source>
        <dbReference type="ARBA" id="ARBA00022833"/>
    </source>
</evidence>
<dbReference type="InterPro" id="IPR032352">
    <property type="entry name" value="GIT1/2_CC"/>
</dbReference>
<evidence type="ECO:0000256" key="1">
    <source>
        <dbReference type="ARBA" id="ARBA00022468"/>
    </source>
</evidence>
<organism evidence="12 13">
    <name type="scientific">Astatotilapia calliptera</name>
    <name type="common">Eastern happy</name>
    <name type="synonym">Chromis callipterus</name>
    <dbReference type="NCBI Taxonomy" id="8154"/>
    <lineage>
        <taxon>Eukaryota</taxon>
        <taxon>Metazoa</taxon>
        <taxon>Chordata</taxon>
        <taxon>Craniata</taxon>
        <taxon>Vertebrata</taxon>
        <taxon>Euteleostomi</taxon>
        <taxon>Actinopterygii</taxon>
        <taxon>Neopterygii</taxon>
        <taxon>Teleostei</taxon>
        <taxon>Neoteleostei</taxon>
        <taxon>Acanthomorphata</taxon>
        <taxon>Ovalentaria</taxon>
        <taxon>Cichlomorphae</taxon>
        <taxon>Cichliformes</taxon>
        <taxon>Cichlidae</taxon>
        <taxon>African cichlids</taxon>
        <taxon>Pseudocrenilabrinae</taxon>
        <taxon>Haplochromini</taxon>
        <taxon>Astatotilapia</taxon>
    </lineage>
</organism>
<dbReference type="FunFam" id="1.25.40.20:FF:000013">
    <property type="entry name" value="ARF GTPase-activating protein GIT1 isoform 1"/>
    <property type="match status" value="1"/>
</dbReference>
<evidence type="ECO:0000256" key="4">
    <source>
        <dbReference type="ARBA" id="ARBA00022771"/>
    </source>
</evidence>
<dbReference type="Pfam" id="PF12796">
    <property type="entry name" value="Ank_2"/>
    <property type="match status" value="1"/>
</dbReference>
<dbReference type="Gene3D" id="1.10.220.150">
    <property type="entry name" value="Arf GTPase activating protein"/>
    <property type="match status" value="1"/>
</dbReference>
<dbReference type="SMART" id="SM00555">
    <property type="entry name" value="GIT"/>
    <property type="match status" value="2"/>
</dbReference>
<dbReference type="GO" id="GO:0098794">
    <property type="term" value="C:postsynapse"/>
    <property type="evidence" value="ECO:0007669"/>
    <property type="project" value="TreeGrafter"/>
</dbReference>
<dbReference type="GO" id="GO:0005829">
    <property type="term" value="C:cytosol"/>
    <property type="evidence" value="ECO:0007669"/>
    <property type="project" value="TreeGrafter"/>
</dbReference>
<dbReference type="Gene3D" id="1.20.120.330">
    <property type="entry name" value="Nucleotidyltransferases domain 2"/>
    <property type="match status" value="1"/>
</dbReference>
<dbReference type="Pfam" id="PF08518">
    <property type="entry name" value="GIT_SHD"/>
    <property type="match status" value="2"/>
</dbReference>
<evidence type="ECO:0000256" key="7">
    <source>
        <dbReference type="ARBA" id="ARBA00023054"/>
    </source>
</evidence>
<evidence type="ECO:0000313" key="13">
    <source>
        <dbReference type="Proteomes" id="UP000265100"/>
    </source>
</evidence>